<dbReference type="GO" id="GO:1990481">
    <property type="term" value="P:mRNA pseudouridine synthesis"/>
    <property type="evidence" value="ECO:0007669"/>
    <property type="project" value="TreeGrafter"/>
</dbReference>
<accession>A0A6A6IML3</accession>
<dbReference type="AlphaFoldDB" id="A0A6A6IML3"/>
<feature type="compositionally biased region" description="Basic residues" evidence="6">
    <location>
        <begin position="446"/>
        <end position="462"/>
    </location>
</feature>
<evidence type="ECO:0000256" key="6">
    <source>
        <dbReference type="SAM" id="MobiDB-lite"/>
    </source>
</evidence>
<organism evidence="8 9">
    <name type="scientific">Trematosphaeria pertusa</name>
    <dbReference type="NCBI Taxonomy" id="390896"/>
    <lineage>
        <taxon>Eukaryota</taxon>
        <taxon>Fungi</taxon>
        <taxon>Dikarya</taxon>
        <taxon>Ascomycota</taxon>
        <taxon>Pezizomycotina</taxon>
        <taxon>Dothideomycetes</taxon>
        <taxon>Pleosporomycetidae</taxon>
        <taxon>Pleosporales</taxon>
        <taxon>Massarineae</taxon>
        <taxon>Trematosphaeriaceae</taxon>
        <taxon>Trematosphaeria</taxon>
    </lineage>
</organism>
<gene>
    <name evidence="8" type="ORF">BU26DRAFT_516560</name>
</gene>
<name>A0A6A6IML3_9PLEO</name>
<dbReference type="RefSeq" id="XP_033686809.1">
    <property type="nucleotide sequence ID" value="XM_033828358.1"/>
</dbReference>
<dbReference type="Gene3D" id="3.30.2350.10">
    <property type="entry name" value="Pseudouridine synthase"/>
    <property type="match status" value="1"/>
</dbReference>
<feature type="compositionally biased region" description="Basic and acidic residues" evidence="6">
    <location>
        <begin position="233"/>
        <end position="248"/>
    </location>
</feature>
<feature type="region of interest" description="Disordered" evidence="6">
    <location>
        <begin position="413"/>
        <end position="462"/>
    </location>
</feature>
<dbReference type="InterPro" id="IPR002501">
    <property type="entry name" value="PsdUridine_synth_N"/>
</dbReference>
<protein>
    <recommendedName>
        <fullName evidence="3">tRNA pseudouridine(55) synthase</fullName>
        <ecNumber evidence="3">5.4.99.25</ecNumber>
    </recommendedName>
</protein>
<dbReference type="Pfam" id="PF01509">
    <property type="entry name" value="TruB_N"/>
    <property type="match status" value="1"/>
</dbReference>
<dbReference type="InterPro" id="IPR020103">
    <property type="entry name" value="PsdUridine_synth_cat_dom_sf"/>
</dbReference>
<comment type="similarity">
    <text evidence="2">Belongs to the pseudouridine synthase TruB family.</text>
</comment>
<evidence type="ECO:0000313" key="8">
    <source>
        <dbReference type="EMBL" id="KAF2251805.1"/>
    </source>
</evidence>
<dbReference type="InterPro" id="IPR014780">
    <property type="entry name" value="tRNA_psdUridine_synth_TruB"/>
</dbReference>
<dbReference type="Proteomes" id="UP000800094">
    <property type="component" value="Unassembled WGS sequence"/>
</dbReference>
<dbReference type="HAMAP" id="MF_01080">
    <property type="entry name" value="TruB_bact"/>
    <property type="match status" value="1"/>
</dbReference>
<evidence type="ECO:0000256" key="2">
    <source>
        <dbReference type="ARBA" id="ARBA00008999"/>
    </source>
</evidence>
<dbReference type="EMBL" id="ML987192">
    <property type="protein sequence ID" value="KAF2251805.1"/>
    <property type="molecule type" value="Genomic_DNA"/>
</dbReference>
<evidence type="ECO:0000256" key="1">
    <source>
        <dbReference type="ARBA" id="ARBA00001166"/>
    </source>
</evidence>
<evidence type="ECO:0000256" key="4">
    <source>
        <dbReference type="ARBA" id="ARBA00022694"/>
    </source>
</evidence>
<dbReference type="GO" id="GO:0006400">
    <property type="term" value="P:tRNA modification"/>
    <property type="evidence" value="ECO:0007669"/>
    <property type="project" value="TreeGrafter"/>
</dbReference>
<sequence length="462" mass="51666">MASSPKESRKVLEGIFAINKPQWASSAGVLRDLNTQFDKSSLFAPWLTHTRRNLIVSGAKRRHIDNLKVKLGHGGTLDPLATGVLIVGVGRGTKCLQRFLECTKTYECVVLFGAATDTYDAVGKVVSKAPYEHVAKELVEEKLAQFRGNIMQKPSVFSALKVDGKKMYEYARAGGEIPEVPARPVVVHEMELVEWMEPGTHEFGWPKEEVDNTEKVGAEKLMGIRKEEVDNTEKVGAEKLMGIRKEDAEAAAQRKRKRSRTPEHKSDELVTNSESLPKKPKSEDEPAMSGALPVEQTPAPAEAEPAQAAEPAEDTAMETDLTFSKDYDSDSSPQPPAARLRMTVSSGFYVRSLCHDLGLACDSLGLMSSLIRSRQGDYEVGKNVLEYSDLDAGPEVWEPKVQGFLEGFMQEEGWKPGELESEEEWQAREKDIRRERKEDNRERSYKGGRKWKGRGGRNYWKH</sequence>
<dbReference type="OrthoDB" id="9995526at2759"/>
<evidence type="ECO:0000256" key="3">
    <source>
        <dbReference type="ARBA" id="ARBA00012787"/>
    </source>
</evidence>
<dbReference type="GO" id="GO:0160148">
    <property type="term" value="F:tRNA pseudouridine(55) synthase activity"/>
    <property type="evidence" value="ECO:0007669"/>
    <property type="project" value="UniProtKB-EC"/>
</dbReference>
<dbReference type="GO" id="GO:0005634">
    <property type="term" value="C:nucleus"/>
    <property type="evidence" value="ECO:0007669"/>
    <property type="project" value="TreeGrafter"/>
</dbReference>
<proteinExistence type="inferred from homology"/>
<dbReference type="EC" id="5.4.99.25" evidence="3"/>
<keyword evidence="9" id="KW-1185">Reference proteome</keyword>
<dbReference type="PANTHER" id="PTHR13767">
    <property type="entry name" value="TRNA-PSEUDOURIDINE SYNTHASE"/>
    <property type="match status" value="1"/>
</dbReference>
<reference evidence="8" key="1">
    <citation type="journal article" date="2020" name="Stud. Mycol.">
        <title>101 Dothideomycetes genomes: a test case for predicting lifestyles and emergence of pathogens.</title>
        <authorList>
            <person name="Haridas S."/>
            <person name="Albert R."/>
            <person name="Binder M."/>
            <person name="Bloem J."/>
            <person name="Labutti K."/>
            <person name="Salamov A."/>
            <person name="Andreopoulos B."/>
            <person name="Baker S."/>
            <person name="Barry K."/>
            <person name="Bills G."/>
            <person name="Bluhm B."/>
            <person name="Cannon C."/>
            <person name="Castanera R."/>
            <person name="Culley D."/>
            <person name="Daum C."/>
            <person name="Ezra D."/>
            <person name="Gonzalez J."/>
            <person name="Henrissat B."/>
            <person name="Kuo A."/>
            <person name="Liang C."/>
            <person name="Lipzen A."/>
            <person name="Lutzoni F."/>
            <person name="Magnuson J."/>
            <person name="Mondo S."/>
            <person name="Nolan M."/>
            <person name="Ohm R."/>
            <person name="Pangilinan J."/>
            <person name="Park H.-J."/>
            <person name="Ramirez L."/>
            <person name="Alfaro M."/>
            <person name="Sun H."/>
            <person name="Tritt A."/>
            <person name="Yoshinaga Y."/>
            <person name="Zwiers L.-H."/>
            <person name="Turgeon B."/>
            <person name="Goodwin S."/>
            <person name="Spatafora J."/>
            <person name="Crous P."/>
            <person name="Grigoriev I."/>
        </authorList>
    </citation>
    <scope>NUCLEOTIDE SEQUENCE</scope>
    <source>
        <strain evidence="8">CBS 122368</strain>
    </source>
</reference>
<feature type="region of interest" description="Disordered" evidence="6">
    <location>
        <begin position="233"/>
        <end position="315"/>
    </location>
</feature>
<keyword evidence="5" id="KW-0413">Isomerase</keyword>
<dbReference type="PANTHER" id="PTHR13767:SF2">
    <property type="entry name" value="PSEUDOURIDYLATE SYNTHASE TRUB1"/>
    <property type="match status" value="1"/>
</dbReference>
<comment type="catalytic activity">
    <reaction evidence="1">
        <text>a uridine in mRNA = a pseudouridine in mRNA</text>
        <dbReference type="Rhea" id="RHEA:56644"/>
        <dbReference type="Rhea" id="RHEA-COMP:14658"/>
        <dbReference type="Rhea" id="RHEA-COMP:14659"/>
        <dbReference type="ChEBI" id="CHEBI:65314"/>
        <dbReference type="ChEBI" id="CHEBI:65315"/>
    </reaction>
</comment>
<dbReference type="GeneID" id="54581688"/>
<keyword evidence="4" id="KW-0819">tRNA processing</keyword>
<dbReference type="SUPFAM" id="SSF55120">
    <property type="entry name" value="Pseudouridine synthase"/>
    <property type="match status" value="1"/>
</dbReference>
<evidence type="ECO:0000259" key="7">
    <source>
        <dbReference type="Pfam" id="PF01509"/>
    </source>
</evidence>
<evidence type="ECO:0000313" key="9">
    <source>
        <dbReference type="Proteomes" id="UP000800094"/>
    </source>
</evidence>
<dbReference type="GO" id="GO:0003723">
    <property type="term" value="F:RNA binding"/>
    <property type="evidence" value="ECO:0007669"/>
    <property type="project" value="InterPro"/>
</dbReference>
<feature type="domain" description="Pseudouridine synthase II N-terminal" evidence="7">
    <location>
        <begin position="68"/>
        <end position="198"/>
    </location>
</feature>
<feature type="compositionally biased region" description="Basic and acidic residues" evidence="6">
    <location>
        <begin position="425"/>
        <end position="445"/>
    </location>
</feature>
<feature type="compositionally biased region" description="Low complexity" evidence="6">
    <location>
        <begin position="298"/>
        <end position="310"/>
    </location>
</feature>
<evidence type="ECO:0000256" key="5">
    <source>
        <dbReference type="ARBA" id="ARBA00023235"/>
    </source>
</evidence>